<dbReference type="Pfam" id="PF22191">
    <property type="entry name" value="IBR_1"/>
    <property type="match status" value="1"/>
</dbReference>
<keyword evidence="6" id="KW-0862">Zinc</keyword>
<dbReference type="Gene3D" id="1.20.120.1750">
    <property type="match status" value="1"/>
</dbReference>
<dbReference type="CDD" id="cd20335">
    <property type="entry name" value="BRcat_RBR"/>
    <property type="match status" value="1"/>
</dbReference>
<evidence type="ECO:0000256" key="7">
    <source>
        <dbReference type="SAM" id="MobiDB-lite"/>
    </source>
</evidence>
<protein>
    <recommendedName>
        <fullName evidence="8">RING-type domain-containing protein</fullName>
    </recommendedName>
</protein>
<dbReference type="PANTHER" id="PTHR11685">
    <property type="entry name" value="RBR FAMILY RING FINGER AND IBR DOMAIN-CONTAINING"/>
    <property type="match status" value="1"/>
</dbReference>
<proteinExistence type="predicted"/>
<sequence>MAPRSFCTICGAEDSSLRTSPTTCAEPHTQDERACGECWEAYISMHLEEKLGEQIACMFCESVLPEKAIKALSRKGTGERCDAERQGRTKDQCQNRCQNSRILHAGGTPVMDPETQSFRFALPDHNLATDGRVFACQYCGFQTCVECDRPEHIGQNCAEYQTQRDDEPIKVEAKIDNRICKNCPNCKVYFIGTKGCGYTICTACRYRFCQRCLIPWVGERSAYLGGARQHGAECTYRDRSKPSDHALKDRFDMKTEDGGNGVSAKKKRKHQGGVDATAPAQKTQEYCQRGDASARCCIVGVKRRCGLHVSAR</sequence>
<dbReference type="GO" id="GO:0016567">
    <property type="term" value="P:protein ubiquitination"/>
    <property type="evidence" value="ECO:0007669"/>
    <property type="project" value="InterPro"/>
</dbReference>
<dbReference type="SUPFAM" id="SSF57850">
    <property type="entry name" value="RING/U-box"/>
    <property type="match status" value="1"/>
</dbReference>
<evidence type="ECO:0000256" key="3">
    <source>
        <dbReference type="ARBA" id="ARBA00022737"/>
    </source>
</evidence>
<evidence type="ECO:0000256" key="1">
    <source>
        <dbReference type="ARBA" id="ARBA00022679"/>
    </source>
</evidence>
<keyword evidence="3" id="KW-0677">Repeat</keyword>
<name>A0A9W7W256_9PEZI</name>
<dbReference type="PROSITE" id="PS51873">
    <property type="entry name" value="TRIAD"/>
    <property type="match status" value="1"/>
</dbReference>
<dbReference type="InterPro" id="IPR031127">
    <property type="entry name" value="E3_UB_ligase_RBR"/>
</dbReference>
<keyword evidence="1" id="KW-0808">Transferase</keyword>
<evidence type="ECO:0000256" key="2">
    <source>
        <dbReference type="ARBA" id="ARBA00022723"/>
    </source>
</evidence>
<dbReference type="InterPro" id="IPR044066">
    <property type="entry name" value="TRIAD_supradom"/>
</dbReference>
<dbReference type="Proteomes" id="UP001138500">
    <property type="component" value="Unassembled WGS sequence"/>
</dbReference>
<organism evidence="9 10">
    <name type="scientific">Teratosphaeria destructans</name>
    <dbReference type="NCBI Taxonomy" id="418781"/>
    <lineage>
        <taxon>Eukaryota</taxon>
        <taxon>Fungi</taxon>
        <taxon>Dikarya</taxon>
        <taxon>Ascomycota</taxon>
        <taxon>Pezizomycotina</taxon>
        <taxon>Dothideomycetes</taxon>
        <taxon>Dothideomycetidae</taxon>
        <taxon>Mycosphaerellales</taxon>
        <taxon>Teratosphaeriaceae</taxon>
        <taxon>Teratosphaeria</taxon>
    </lineage>
</organism>
<keyword evidence="2" id="KW-0479">Metal-binding</keyword>
<dbReference type="GO" id="GO:0004842">
    <property type="term" value="F:ubiquitin-protein transferase activity"/>
    <property type="evidence" value="ECO:0007669"/>
    <property type="project" value="InterPro"/>
</dbReference>
<reference evidence="9 10" key="1">
    <citation type="journal article" date="2018" name="IMA Fungus">
        <title>IMA Genome-F 10: Nine draft genome sequences of Claviceps purpurea s.lat., including C. arundinis, C. humidiphila, and C. cf. spartinae, pseudomolecules for the pitch canker pathogen Fusarium circinatum, draft genome of Davidsoniella eucalypti, Grosmannia galeiformis, Quambalaria eucalypti, and Teratosphaeria destructans.</title>
        <authorList>
            <person name="Wingfield B.D."/>
            <person name="Liu M."/>
            <person name="Nguyen H.D."/>
            <person name="Lane F.A."/>
            <person name="Morgan S.W."/>
            <person name="De Vos L."/>
            <person name="Wilken P.M."/>
            <person name="Duong T.A."/>
            <person name="Aylward J."/>
            <person name="Coetzee M.P."/>
            <person name="Dadej K."/>
            <person name="De Beer Z.W."/>
            <person name="Findlay W."/>
            <person name="Havenga M."/>
            <person name="Kolarik M."/>
            <person name="Menzies J.G."/>
            <person name="Naidoo K."/>
            <person name="Pochopski O."/>
            <person name="Shoukouhi P."/>
            <person name="Santana Q.C."/>
            <person name="Seifert K.A."/>
            <person name="Soal N."/>
            <person name="Steenkamp E.T."/>
            <person name="Tatham C.T."/>
            <person name="van der Nest M.A."/>
            <person name="Wingfield M.J."/>
        </authorList>
    </citation>
    <scope>NUCLEOTIDE SEQUENCE [LARGE SCALE GENOMIC DNA]</scope>
    <source>
        <strain evidence="9">CMW44962</strain>
    </source>
</reference>
<feature type="region of interest" description="Disordered" evidence="7">
    <location>
        <begin position="251"/>
        <end position="277"/>
    </location>
</feature>
<dbReference type="GO" id="GO:0008270">
    <property type="term" value="F:zinc ion binding"/>
    <property type="evidence" value="ECO:0007669"/>
    <property type="project" value="UniProtKB-KW"/>
</dbReference>
<evidence type="ECO:0000256" key="6">
    <source>
        <dbReference type="ARBA" id="ARBA00022833"/>
    </source>
</evidence>
<comment type="caution">
    <text evidence="9">The sequence shown here is derived from an EMBL/GenBank/DDBJ whole genome shotgun (WGS) entry which is preliminary data.</text>
</comment>
<keyword evidence="5" id="KW-0833">Ubl conjugation pathway</keyword>
<evidence type="ECO:0000313" key="9">
    <source>
        <dbReference type="EMBL" id="KAH9827019.1"/>
    </source>
</evidence>
<reference evidence="9 10" key="2">
    <citation type="journal article" date="2021" name="Curr. Genet.">
        <title>Genetic response to nitrogen starvation in the aggressive Eucalyptus foliar pathogen Teratosphaeria destructans.</title>
        <authorList>
            <person name="Havenga M."/>
            <person name="Wingfield B.D."/>
            <person name="Wingfield M.J."/>
            <person name="Dreyer L.L."/>
            <person name="Roets F."/>
            <person name="Aylward J."/>
        </authorList>
    </citation>
    <scope>NUCLEOTIDE SEQUENCE [LARGE SCALE GENOMIC DNA]</scope>
    <source>
        <strain evidence="9">CMW44962</strain>
    </source>
</reference>
<keyword evidence="4" id="KW-0863">Zinc-finger</keyword>
<evidence type="ECO:0000313" key="10">
    <source>
        <dbReference type="Proteomes" id="UP001138500"/>
    </source>
</evidence>
<evidence type="ECO:0000256" key="5">
    <source>
        <dbReference type="ARBA" id="ARBA00022786"/>
    </source>
</evidence>
<dbReference type="OrthoDB" id="3885367at2759"/>
<evidence type="ECO:0000259" key="8">
    <source>
        <dbReference type="PROSITE" id="PS51873"/>
    </source>
</evidence>
<keyword evidence="10" id="KW-1185">Reference proteome</keyword>
<evidence type="ECO:0000256" key="4">
    <source>
        <dbReference type="ARBA" id="ARBA00022771"/>
    </source>
</evidence>
<feature type="domain" description="RING-type" evidence="8">
    <location>
        <begin position="3"/>
        <end position="238"/>
    </location>
</feature>
<accession>A0A9W7W256</accession>
<dbReference type="AlphaFoldDB" id="A0A9W7W256"/>
<dbReference type="EMBL" id="RIBY02001927">
    <property type="protein sequence ID" value="KAH9827019.1"/>
    <property type="molecule type" value="Genomic_DNA"/>
</dbReference>
<gene>
    <name evidence="9" type="ORF">Tdes44962_MAKER09870</name>
</gene>